<evidence type="ECO:0000256" key="1">
    <source>
        <dbReference type="SAM" id="Phobius"/>
    </source>
</evidence>
<dbReference type="AlphaFoldDB" id="A0A8J7WJV2"/>
<dbReference type="PANTHER" id="PTHR48098:SF1">
    <property type="entry name" value="DIACYLGLYCEROL ACYLTRANSFERASE_MYCOLYLTRANSFERASE AG85A"/>
    <property type="match status" value="1"/>
</dbReference>
<reference evidence="2" key="1">
    <citation type="submission" date="2021-04" db="EMBL/GenBank/DDBJ databases">
        <title>Genome based classification of Actinospica acidithermotolerans sp. nov., an actinobacterium isolated from an Indonesian hot spring.</title>
        <authorList>
            <person name="Kusuma A.B."/>
            <person name="Putra K.E."/>
            <person name="Nafisah S."/>
            <person name="Loh J."/>
            <person name="Nouioui I."/>
            <person name="Goodfellow M."/>
        </authorList>
    </citation>
    <scope>NUCLEOTIDE SEQUENCE</scope>
    <source>
        <strain evidence="2">DSM 45618</strain>
    </source>
</reference>
<dbReference type="Pfam" id="PF00756">
    <property type="entry name" value="Esterase"/>
    <property type="match status" value="1"/>
</dbReference>
<protein>
    <recommendedName>
        <fullName evidence="4">Esterase</fullName>
    </recommendedName>
</protein>
<dbReference type="SUPFAM" id="SSF53474">
    <property type="entry name" value="alpha/beta-Hydrolases"/>
    <property type="match status" value="1"/>
</dbReference>
<dbReference type="InterPro" id="IPR029058">
    <property type="entry name" value="AB_hydrolase_fold"/>
</dbReference>
<dbReference type="Proteomes" id="UP000677913">
    <property type="component" value="Unassembled WGS sequence"/>
</dbReference>
<evidence type="ECO:0000313" key="3">
    <source>
        <dbReference type="Proteomes" id="UP000677913"/>
    </source>
</evidence>
<feature type="transmembrane region" description="Helical" evidence="1">
    <location>
        <begin position="49"/>
        <end position="67"/>
    </location>
</feature>
<keyword evidence="1" id="KW-0472">Membrane</keyword>
<keyword evidence="1" id="KW-1133">Transmembrane helix</keyword>
<proteinExistence type="predicted"/>
<gene>
    <name evidence="2" type="ORF">KGA66_11270</name>
</gene>
<dbReference type="GO" id="GO:0016747">
    <property type="term" value="F:acyltransferase activity, transferring groups other than amino-acyl groups"/>
    <property type="evidence" value="ECO:0007669"/>
    <property type="project" value="TreeGrafter"/>
</dbReference>
<dbReference type="PANTHER" id="PTHR48098">
    <property type="entry name" value="ENTEROCHELIN ESTERASE-RELATED"/>
    <property type="match status" value="1"/>
</dbReference>
<dbReference type="Gene3D" id="3.40.50.1820">
    <property type="entry name" value="alpha/beta hydrolase"/>
    <property type="match status" value="1"/>
</dbReference>
<organism evidence="2 3">
    <name type="scientific">Actinocrinis puniceicyclus</name>
    <dbReference type="NCBI Taxonomy" id="977794"/>
    <lineage>
        <taxon>Bacteria</taxon>
        <taxon>Bacillati</taxon>
        <taxon>Actinomycetota</taxon>
        <taxon>Actinomycetes</taxon>
        <taxon>Catenulisporales</taxon>
        <taxon>Actinospicaceae</taxon>
        <taxon>Actinocrinis</taxon>
    </lineage>
</organism>
<comment type="caution">
    <text evidence="2">The sequence shown here is derived from an EMBL/GenBank/DDBJ whole genome shotgun (WGS) entry which is preliminary data.</text>
</comment>
<dbReference type="EMBL" id="JAGSXH010000031">
    <property type="protein sequence ID" value="MBS2963631.1"/>
    <property type="molecule type" value="Genomic_DNA"/>
</dbReference>
<dbReference type="RefSeq" id="WP_211467508.1">
    <property type="nucleotide sequence ID" value="NZ_JAGSXH010000031.1"/>
</dbReference>
<name>A0A8J7WJV2_9ACTN</name>
<evidence type="ECO:0000313" key="2">
    <source>
        <dbReference type="EMBL" id="MBS2963631.1"/>
    </source>
</evidence>
<evidence type="ECO:0008006" key="4">
    <source>
        <dbReference type="Google" id="ProtNLM"/>
    </source>
</evidence>
<dbReference type="InterPro" id="IPR050583">
    <property type="entry name" value="Mycobacterial_A85_antigen"/>
</dbReference>
<accession>A0A8J7WJV2</accession>
<sequence length="407" mass="42314">MSESGEDMGLTSGLFLDAVIAAVIALPFATVLLWGRLRGPRVLRHTQRLGLIGLCQAGAVLLAALLINNSFQLYTSWSDLFGDNGPVGQIQAGKPVAPVVAANRAFDGGHVLRLLPNADLFRADPGLPGELHAVITGRDSGVTGEVIVWLPPEYTQKSYATTDFPVIQLFSGYPGSAGSWFRGLDAVANLEAAVQRHSARPAILVSAAINVDGSHNADCSDIPGGPKVATWLAKDVHDLVDSSFRTVTDRSGWGLMGYSEGGLCASKLLLQYPDRFAAAVSMSGDDHPGGDLLKPGTAGYNANSPLWLLQHGRAPKVSLLLTGTLQDGSTAAEANAMGAAAKAPTVVQRLIAARGGHNVGVWKALEPQAFGWLSTHLDDRPTSAVPAVPNLARVTGVGGAAGAWASG</sequence>
<keyword evidence="3" id="KW-1185">Reference proteome</keyword>
<keyword evidence="1" id="KW-0812">Transmembrane</keyword>
<dbReference type="InterPro" id="IPR000801">
    <property type="entry name" value="Esterase-like"/>
</dbReference>
<feature type="transmembrane region" description="Helical" evidence="1">
    <location>
        <begin position="12"/>
        <end position="37"/>
    </location>
</feature>